<dbReference type="SUPFAM" id="SSF55961">
    <property type="entry name" value="Bet v1-like"/>
    <property type="match status" value="1"/>
</dbReference>
<protein>
    <recommendedName>
        <fullName evidence="4">SRPBCC family protein</fullName>
    </recommendedName>
</protein>
<feature type="compositionally biased region" description="Low complexity" evidence="1">
    <location>
        <begin position="172"/>
        <end position="187"/>
    </location>
</feature>
<proteinExistence type="predicted"/>
<dbReference type="EMBL" id="BAAAZX010000019">
    <property type="protein sequence ID" value="GAA4011455.1"/>
    <property type="molecule type" value="Genomic_DNA"/>
</dbReference>
<feature type="region of interest" description="Disordered" evidence="1">
    <location>
        <begin position="124"/>
        <end position="291"/>
    </location>
</feature>
<accession>A0ABP7SH21</accession>
<comment type="caution">
    <text evidence="2">The sequence shown here is derived from an EMBL/GenBank/DDBJ whole genome shotgun (WGS) entry which is preliminary data.</text>
</comment>
<reference evidence="3" key="1">
    <citation type="journal article" date="2019" name="Int. J. Syst. Evol. Microbiol.">
        <title>The Global Catalogue of Microorganisms (GCM) 10K type strain sequencing project: providing services to taxonomists for standard genome sequencing and annotation.</title>
        <authorList>
            <consortium name="The Broad Institute Genomics Platform"/>
            <consortium name="The Broad Institute Genome Sequencing Center for Infectious Disease"/>
            <person name="Wu L."/>
            <person name="Ma J."/>
        </authorList>
    </citation>
    <scope>NUCLEOTIDE SEQUENCE [LARGE SCALE GENOMIC DNA]</scope>
    <source>
        <strain evidence="3">JCM 16924</strain>
    </source>
</reference>
<evidence type="ECO:0000313" key="3">
    <source>
        <dbReference type="Proteomes" id="UP001500456"/>
    </source>
</evidence>
<sequence length="453" mass="48786">MLALRRVEDVLGQAGIRYDVVWSPGFRPGALHLAGVRPEEYSYLVFVCGPLHGPQVEDLHRRFAHCVRIAVGTSVVDPGTPAATGFHRVLARDAPGTEPVHDLSARASGTSVPPVAGVILTHGRHEYGTSPRPTGAGSSPTHGASHTRMSSTPGSNRAAGAPRGPHNKVTDSARAATARTASSTSPKPSKRATRSFTPPSPLEATGSGGTGPVPRPRPHAGRPLSCPGGFPAAVSHRVDRPLDHGHQDHGLRLGPAEGPPMARMPERRRPAGDRCAPTDTGLSDTRVTRPGRIRTPCSAGCIPYDRPVVNFLLERTAPLPRDEAWRRLTHWARHGDAVPLTRITVTTPEPTHEGTLVVARSGIGPLSFDDPMEVTVWRPPTDDLPGLCRLDKRGRFITGWAELEVHPGPGGRTRVLWREELRVRLLPRLFDPLLTATARYVFGRAVNGLLRRP</sequence>
<name>A0ABP7SH21_9ACTN</name>
<gene>
    <name evidence="2" type="ORF">GCM10022232_61150</name>
</gene>
<evidence type="ECO:0000313" key="2">
    <source>
        <dbReference type="EMBL" id="GAA4011455.1"/>
    </source>
</evidence>
<dbReference type="Proteomes" id="UP001500456">
    <property type="component" value="Unassembled WGS sequence"/>
</dbReference>
<dbReference type="CDD" id="cd07812">
    <property type="entry name" value="SRPBCC"/>
    <property type="match status" value="1"/>
</dbReference>
<organism evidence="2 3">
    <name type="scientific">Streptomyces plumbiresistens</name>
    <dbReference type="NCBI Taxonomy" id="511811"/>
    <lineage>
        <taxon>Bacteria</taxon>
        <taxon>Bacillati</taxon>
        <taxon>Actinomycetota</taxon>
        <taxon>Actinomycetes</taxon>
        <taxon>Kitasatosporales</taxon>
        <taxon>Streptomycetaceae</taxon>
        <taxon>Streptomyces</taxon>
    </lineage>
</organism>
<evidence type="ECO:0008006" key="4">
    <source>
        <dbReference type="Google" id="ProtNLM"/>
    </source>
</evidence>
<feature type="compositionally biased region" description="Basic and acidic residues" evidence="1">
    <location>
        <begin position="236"/>
        <end position="251"/>
    </location>
</feature>
<evidence type="ECO:0000256" key="1">
    <source>
        <dbReference type="SAM" id="MobiDB-lite"/>
    </source>
</evidence>
<feature type="compositionally biased region" description="Polar residues" evidence="1">
    <location>
        <begin position="136"/>
        <end position="155"/>
    </location>
</feature>
<keyword evidence="3" id="KW-1185">Reference proteome</keyword>